<name>A0A3D4SZ96_9CORY</name>
<comment type="caution">
    <text evidence="2">The sequence shown here is derived from an EMBL/GenBank/DDBJ whole genome shotgun (WGS) entry which is preliminary data.</text>
</comment>
<accession>A0A3D4SZ96</accession>
<gene>
    <name evidence="2" type="ORF">DIW82_07340</name>
</gene>
<evidence type="ECO:0000256" key="1">
    <source>
        <dbReference type="SAM" id="MobiDB-lite"/>
    </source>
</evidence>
<organism evidence="2 3">
    <name type="scientific">Corynebacterium nuruki</name>
    <dbReference type="NCBI Taxonomy" id="1032851"/>
    <lineage>
        <taxon>Bacteria</taxon>
        <taxon>Bacillati</taxon>
        <taxon>Actinomycetota</taxon>
        <taxon>Actinomycetes</taxon>
        <taxon>Mycobacteriales</taxon>
        <taxon>Corynebacteriaceae</taxon>
        <taxon>Corynebacterium</taxon>
    </lineage>
</organism>
<dbReference type="Proteomes" id="UP000261739">
    <property type="component" value="Unassembled WGS sequence"/>
</dbReference>
<feature type="region of interest" description="Disordered" evidence="1">
    <location>
        <begin position="40"/>
        <end position="66"/>
    </location>
</feature>
<evidence type="ECO:0000313" key="2">
    <source>
        <dbReference type="EMBL" id="HCT14594.1"/>
    </source>
</evidence>
<reference evidence="2 3" key="1">
    <citation type="journal article" date="2018" name="Nat. Biotechnol.">
        <title>A standardized bacterial taxonomy based on genome phylogeny substantially revises the tree of life.</title>
        <authorList>
            <person name="Parks D.H."/>
            <person name="Chuvochina M."/>
            <person name="Waite D.W."/>
            <person name="Rinke C."/>
            <person name="Skarshewski A."/>
            <person name="Chaumeil P.A."/>
            <person name="Hugenholtz P."/>
        </authorList>
    </citation>
    <scope>NUCLEOTIDE SEQUENCE [LARGE SCALE GENOMIC DNA]</scope>
    <source>
        <strain evidence="2">UBA11247</strain>
    </source>
</reference>
<evidence type="ECO:0000313" key="3">
    <source>
        <dbReference type="Proteomes" id="UP000261739"/>
    </source>
</evidence>
<protein>
    <submittedName>
        <fullName evidence="2">Uncharacterized protein</fullName>
    </submittedName>
</protein>
<proteinExistence type="predicted"/>
<dbReference type="AlphaFoldDB" id="A0A3D4SZ96"/>
<dbReference type="EMBL" id="DQID01000191">
    <property type="protein sequence ID" value="HCT14594.1"/>
    <property type="molecule type" value="Genomic_DNA"/>
</dbReference>
<sequence>MSSSSRISASGSEASNGEWVATMTCDPCSVRREIWAMSSRHPLKESADSASSKIQRPRMPAREVTNSMKDSPWLWKLLRPASPIPDR</sequence>